<dbReference type="EMBL" id="JBHUOP010000002">
    <property type="protein sequence ID" value="MFD2839801.1"/>
    <property type="molecule type" value="Genomic_DNA"/>
</dbReference>
<evidence type="ECO:0000256" key="1">
    <source>
        <dbReference type="SAM" id="Phobius"/>
    </source>
</evidence>
<proteinExistence type="predicted"/>
<accession>A0ABW5XF05</accession>
<keyword evidence="1" id="KW-0472">Membrane</keyword>
<feature type="transmembrane region" description="Helical" evidence="1">
    <location>
        <begin position="149"/>
        <end position="168"/>
    </location>
</feature>
<keyword evidence="1" id="KW-0812">Transmembrane</keyword>
<evidence type="ECO:0000313" key="2">
    <source>
        <dbReference type="EMBL" id="MFD2839801.1"/>
    </source>
</evidence>
<evidence type="ECO:0000313" key="3">
    <source>
        <dbReference type="Proteomes" id="UP001597391"/>
    </source>
</evidence>
<feature type="transmembrane region" description="Helical" evidence="1">
    <location>
        <begin position="20"/>
        <end position="43"/>
    </location>
</feature>
<reference evidence="3" key="1">
    <citation type="journal article" date="2019" name="Int. J. Syst. Evol. Microbiol.">
        <title>The Global Catalogue of Microorganisms (GCM) 10K type strain sequencing project: providing services to taxonomists for standard genome sequencing and annotation.</title>
        <authorList>
            <consortium name="The Broad Institute Genomics Platform"/>
            <consortium name="The Broad Institute Genome Sequencing Center for Infectious Disease"/>
            <person name="Wu L."/>
            <person name="Ma J."/>
        </authorList>
    </citation>
    <scope>NUCLEOTIDE SEQUENCE [LARGE SCALE GENOMIC DNA]</scope>
    <source>
        <strain evidence="3">KCTC 33576</strain>
    </source>
</reference>
<comment type="caution">
    <text evidence="2">The sequence shown here is derived from an EMBL/GenBank/DDBJ whole genome shotgun (WGS) entry which is preliminary data.</text>
</comment>
<dbReference type="Proteomes" id="UP001597391">
    <property type="component" value="Unassembled WGS sequence"/>
</dbReference>
<feature type="transmembrane region" description="Helical" evidence="1">
    <location>
        <begin position="175"/>
        <end position="193"/>
    </location>
</feature>
<protein>
    <submittedName>
        <fullName evidence="2">ABC transporter permease</fullName>
    </submittedName>
</protein>
<dbReference type="RefSeq" id="WP_377465360.1">
    <property type="nucleotide sequence ID" value="NZ_JBHUOP010000002.1"/>
</dbReference>
<organism evidence="2 3">
    <name type="scientific">Populibacterium corticicola</name>
    <dbReference type="NCBI Taxonomy" id="1812826"/>
    <lineage>
        <taxon>Bacteria</taxon>
        <taxon>Bacillati</taxon>
        <taxon>Actinomycetota</taxon>
        <taxon>Actinomycetes</taxon>
        <taxon>Micrococcales</taxon>
        <taxon>Jonesiaceae</taxon>
        <taxon>Populibacterium</taxon>
    </lineage>
</organism>
<gene>
    <name evidence="2" type="ORF">ACFSYH_04365</name>
</gene>
<feature type="transmembrane region" description="Helical" evidence="1">
    <location>
        <begin position="111"/>
        <end position="137"/>
    </location>
</feature>
<name>A0ABW5XF05_9MICO</name>
<keyword evidence="3" id="KW-1185">Reference proteome</keyword>
<keyword evidence="1" id="KW-1133">Transmembrane helix</keyword>
<feature type="transmembrane region" description="Helical" evidence="1">
    <location>
        <begin position="237"/>
        <end position="257"/>
    </location>
</feature>
<feature type="transmembrane region" description="Helical" evidence="1">
    <location>
        <begin position="63"/>
        <end position="85"/>
    </location>
</feature>
<sequence length="267" mass="28203">MINLLKSEYRKFVSTRMWWVLLLVMVGYMAMNASAFAFMFAFGDAVSTGDPDMVMDPTLAPQSVYTVAASMGYIFPALIGVMSIAGEFRHKTITPTIIATPNRTKLLTAKLISGVPLGILYGAVGTFACVGFGALILSLGDVSPQLDTSYAWGIIGRSVLTLTLWLIFGVALGSVLTNQVAAVVILIAFTQLIEPILRMLLPNWTITEGAARFLPGAVGDAIAGGSIYDAMSGATPLPIASAIAVMLAYIVVLAAIGRVSTLRSDIS</sequence>